<dbReference type="RefSeq" id="WP_168088865.1">
    <property type="nucleotide sequence ID" value="NZ_BHZH01000072.1"/>
</dbReference>
<dbReference type="Pfam" id="PF00440">
    <property type="entry name" value="TetR_N"/>
    <property type="match status" value="1"/>
</dbReference>
<evidence type="ECO:0000256" key="3">
    <source>
        <dbReference type="ARBA" id="ARBA00023163"/>
    </source>
</evidence>
<feature type="domain" description="HTH tetR-type" evidence="6">
    <location>
        <begin position="28"/>
        <end position="88"/>
    </location>
</feature>
<dbReference type="InterPro" id="IPR011075">
    <property type="entry name" value="TetR_C"/>
</dbReference>
<feature type="DNA-binding region" description="H-T-H motif" evidence="4">
    <location>
        <begin position="51"/>
        <end position="70"/>
    </location>
</feature>
<dbReference type="Gene3D" id="1.10.357.10">
    <property type="entry name" value="Tetracycline Repressor, domain 2"/>
    <property type="match status" value="1"/>
</dbReference>
<dbReference type="SUPFAM" id="SSF46689">
    <property type="entry name" value="Homeodomain-like"/>
    <property type="match status" value="1"/>
</dbReference>
<feature type="region of interest" description="Disordered" evidence="5">
    <location>
        <begin position="1"/>
        <end position="28"/>
    </location>
</feature>
<dbReference type="InterPro" id="IPR009057">
    <property type="entry name" value="Homeodomain-like_sf"/>
</dbReference>
<proteinExistence type="predicted"/>
<dbReference type="PRINTS" id="PR00455">
    <property type="entry name" value="HTHTETR"/>
</dbReference>
<dbReference type="PANTHER" id="PTHR30055:SF148">
    <property type="entry name" value="TETR-FAMILY TRANSCRIPTIONAL REGULATOR"/>
    <property type="match status" value="1"/>
</dbReference>
<dbReference type="InterPro" id="IPR001647">
    <property type="entry name" value="HTH_TetR"/>
</dbReference>
<protein>
    <submittedName>
        <fullName evidence="7">TetR/AcrR family transcriptional regulator</fullName>
    </submittedName>
</protein>
<dbReference type="Proteomes" id="UP000727056">
    <property type="component" value="Unassembled WGS sequence"/>
</dbReference>
<dbReference type="InterPro" id="IPR050109">
    <property type="entry name" value="HTH-type_TetR-like_transc_reg"/>
</dbReference>
<keyword evidence="8" id="KW-1185">Reference proteome</keyword>
<keyword evidence="3" id="KW-0804">Transcription</keyword>
<dbReference type="EMBL" id="JAAVJC010000121">
    <property type="protein sequence ID" value="NJQ16117.1"/>
    <property type="molecule type" value="Genomic_DNA"/>
</dbReference>
<accession>A0ABX1CG34</accession>
<gene>
    <name evidence="7" type="ORF">HCN52_14455</name>
</gene>
<dbReference type="PANTHER" id="PTHR30055">
    <property type="entry name" value="HTH-TYPE TRANSCRIPTIONAL REGULATOR RUTR"/>
    <property type="match status" value="1"/>
</dbReference>
<dbReference type="PROSITE" id="PS50977">
    <property type="entry name" value="HTH_TETR_2"/>
    <property type="match status" value="1"/>
</dbReference>
<evidence type="ECO:0000313" key="7">
    <source>
        <dbReference type="EMBL" id="NJQ16117.1"/>
    </source>
</evidence>
<reference evidence="7 8" key="1">
    <citation type="submission" date="2020-03" db="EMBL/GenBank/DDBJ databases">
        <title>Draft genome of Streptomyces sp. ventii, isolated from the Axial Seamount in the Pacific Ocean, and resequencing of the two type strains Streptomyces lonarensis strain NCL 716 and Streptomyces bohaiensis strain 11A07.</title>
        <authorList>
            <person name="Loughran R.M."/>
            <person name="Pfannmuller K.M."/>
            <person name="Wasson B.J."/>
            <person name="Deadmond M.C."/>
            <person name="Paddock B.E."/>
            <person name="Koyack M.J."/>
            <person name="Gallegos D.A."/>
            <person name="Mitchell E.A."/>
            <person name="Ushijima B."/>
            <person name="Saw J.H."/>
            <person name="Mcphail K.L."/>
            <person name="Videau P."/>
        </authorList>
    </citation>
    <scope>NUCLEOTIDE SEQUENCE [LARGE SCALE GENOMIC DNA]</scope>
    <source>
        <strain evidence="7 8">11A07</strain>
    </source>
</reference>
<keyword evidence="2 4" id="KW-0238">DNA-binding</keyword>
<keyword evidence="1" id="KW-0805">Transcription regulation</keyword>
<evidence type="ECO:0000259" key="6">
    <source>
        <dbReference type="PROSITE" id="PS50977"/>
    </source>
</evidence>
<evidence type="ECO:0000256" key="4">
    <source>
        <dbReference type="PROSITE-ProRule" id="PRU00335"/>
    </source>
</evidence>
<organism evidence="7 8">
    <name type="scientific">Streptomyces bohaiensis</name>
    <dbReference type="NCBI Taxonomy" id="1431344"/>
    <lineage>
        <taxon>Bacteria</taxon>
        <taxon>Bacillati</taxon>
        <taxon>Actinomycetota</taxon>
        <taxon>Actinomycetes</taxon>
        <taxon>Kitasatosporales</taxon>
        <taxon>Streptomycetaceae</taxon>
        <taxon>Streptomyces</taxon>
    </lineage>
</organism>
<evidence type="ECO:0000256" key="1">
    <source>
        <dbReference type="ARBA" id="ARBA00023015"/>
    </source>
</evidence>
<evidence type="ECO:0000313" key="8">
    <source>
        <dbReference type="Proteomes" id="UP000727056"/>
    </source>
</evidence>
<comment type="caution">
    <text evidence="7">The sequence shown here is derived from an EMBL/GenBank/DDBJ whole genome shotgun (WGS) entry which is preliminary data.</text>
</comment>
<evidence type="ECO:0000256" key="2">
    <source>
        <dbReference type="ARBA" id="ARBA00023125"/>
    </source>
</evidence>
<dbReference type="Pfam" id="PF16859">
    <property type="entry name" value="TetR_C_11"/>
    <property type="match status" value="1"/>
</dbReference>
<evidence type="ECO:0000256" key="5">
    <source>
        <dbReference type="SAM" id="MobiDB-lite"/>
    </source>
</evidence>
<name>A0ABX1CG34_9ACTN</name>
<dbReference type="InterPro" id="IPR036271">
    <property type="entry name" value="Tet_transcr_reg_TetR-rel_C_sf"/>
</dbReference>
<sequence>MSQRPDPDQPPASGTGARRPPDPSRRNARSRAAILGASLQLVGEVGYARLTIEAIAARAGVGKQTIYRWWPSKAAVLLDAFTENGGEPGAEPAIPDTGDLAADLRAVLRATADEFSDPAFEAPYRALAIAGAQDADLSREFDARLAGGGIEVYITRLRAARDAGQLREDVDLRLAAEMLTGPFFQRWLARRGPLDHDFTDALVDTVLAGLRPRG</sequence>
<dbReference type="SUPFAM" id="SSF48498">
    <property type="entry name" value="Tetracyclin repressor-like, C-terminal domain"/>
    <property type="match status" value="1"/>
</dbReference>
<dbReference type="Gene3D" id="1.10.10.60">
    <property type="entry name" value="Homeodomain-like"/>
    <property type="match status" value="1"/>
</dbReference>